<gene>
    <name evidence="5" type="ORF">P4O66_015457</name>
</gene>
<sequence>ALLVSQSSQESELKLLQEEKHFRTELEHQQQELEKAELFPDGQDTETSHMRKQILQFHNELRAAEEREYQMQYQLDCLQEEKICLEKDYGSQLKPVDEEKKYMALKESCEEMKKEIAQRREEIRGLAEDLQARTKQLQKEQQELEDKKGMIESREAELAQLLSMHGHLGKEIERITRKKMQAALEKQLQDLAEVKTRMQVQCRQLDEERQAVARTLEGHRAHVEVIQRENSMLLKEMEMTKEKETVLLGQRGVLDINLSHSMVERKTLHETLAHRLREKERLLRHLKKMQLKLKVARDALLHTQEHYNQTKAQRDIMPGNDDLLRKMKDLQKEVDSLKLNLVHQQSVTDAEVHVVQQCVEQEQALIGESNRRRGQLHHLHALTHIKADERDQKSRELLKAQAQCPTPLLHHSCNFCKKTTPHRSVIRAYSHLGVHYDELHPKLALDLEEKLRYSRIKQDVRGKQLQILEHKKQYQDIQTRLIVSAKLYDIVKHKRNKCVNLIQTATQRMVEMREKFKILENEIEILRTTAVNKDRLLQKARLKGVHSHAIRDSLKNDISKVALALQETRRQRDEQKLNIDQLTYTINAQKQDLLCMRQSHATVIQSWKKRSAQLLKREEEMHIYYEKVNMQECVIQEGSLEMQAIEEEIRSLTMLSNEERRKVNLTKKQVLCKRVLEEQCTLLQIQLSECKDRIIALGDQDLEERSQKLIGEDPSPVELIKKIEQLEVQLAEREAQLLEKELVYEQVTQLSERIRTKAENGKEDTLILAKKVNELQGRIKECTRQLMAVVAELAMWQAQALCLEQELRTREQQLDAGRCRLEQGLPPSNTIEHEWQRCLRHQCRRQADAEERARIAQEEEWSQHPNGVYTTAESRPNAYIPAVGSLPLPKPYGALAPFKPSEPGTNIRHIRKPQPKPIEI</sequence>
<keyword evidence="6" id="KW-1185">Reference proteome</keyword>
<feature type="coiled-coil region" evidence="2">
    <location>
        <begin position="502"/>
        <end position="585"/>
    </location>
</feature>
<comment type="caution">
    <text evidence="5">The sequence shown here is derived from an EMBL/GenBank/DDBJ whole genome shotgun (WGS) entry which is preliminary data.</text>
</comment>
<feature type="coiled-coil region" evidence="2">
    <location>
        <begin position="642"/>
        <end position="693"/>
    </location>
</feature>
<organism evidence="5 6">
    <name type="scientific">Electrophorus voltai</name>
    <dbReference type="NCBI Taxonomy" id="2609070"/>
    <lineage>
        <taxon>Eukaryota</taxon>
        <taxon>Metazoa</taxon>
        <taxon>Chordata</taxon>
        <taxon>Craniata</taxon>
        <taxon>Vertebrata</taxon>
        <taxon>Euteleostomi</taxon>
        <taxon>Actinopterygii</taxon>
        <taxon>Neopterygii</taxon>
        <taxon>Teleostei</taxon>
        <taxon>Ostariophysi</taxon>
        <taxon>Gymnotiformes</taxon>
        <taxon>Gymnotoidei</taxon>
        <taxon>Gymnotidae</taxon>
        <taxon>Electrophorus</taxon>
    </lineage>
</organism>
<dbReference type="Pfam" id="PF21771">
    <property type="entry name" value="CFAP58_CC"/>
    <property type="match status" value="1"/>
</dbReference>
<feature type="non-terminal residue" evidence="5">
    <location>
        <position position="920"/>
    </location>
</feature>
<evidence type="ECO:0000256" key="3">
    <source>
        <dbReference type="SAM" id="MobiDB-lite"/>
    </source>
</evidence>
<keyword evidence="1 2" id="KW-0175">Coiled coil</keyword>
<dbReference type="EMBL" id="JAROKS010000022">
    <property type="protein sequence ID" value="KAK1789548.1"/>
    <property type="molecule type" value="Genomic_DNA"/>
</dbReference>
<dbReference type="PANTHER" id="PTHR32083">
    <property type="entry name" value="CILIA AND FLAGELLA-ASSOCIATED PROTEIN 58-RELATED"/>
    <property type="match status" value="1"/>
</dbReference>
<dbReference type="Proteomes" id="UP001239994">
    <property type="component" value="Unassembled WGS sequence"/>
</dbReference>
<reference evidence="5" key="1">
    <citation type="submission" date="2023-03" db="EMBL/GenBank/DDBJ databases">
        <title>Electrophorus voltai genome.</title>
        <authorList>
            <person name="Bian C."/>
        </authorList>
    </citation>
    <scope>NUCLEOTIDE SEQUENCE</scope>
    <source>
        <strain evidence="5">CB-2022</strain>
        <tissue evidence="5">Muscle</tissue>
    </source>
</reference>
<dbReference type="GO" id="GO:0005856">
    <property type="term" value="C:cytoskeleton"/>
    <property type="evidence" value="ECO:0007669"/>
    <property type="project" value="TreeGrafter"/>
</dbReference>
<evidence type="ECO:0000256" key="1">
    <source>
        <dbReference type="ARBA" id="ARBA00023054"/>
    </source>
</evidence>
<feature type="region of interest" description="Disordered" evidence="3">
    <location>
        <begin position="897"/>
        <end position="920"/>
    </location>
</feature>
<evidence type="ECO:0000313" key="6">
    <source>
        <dbReference type="Proteomes" id="UP001239994"/>
    </source>
</evidence>
<dbReference type="PANTHER" id="PTHR32083:SF34">
    <property type="entry name" value="COILED-COIL DOMAIN-CONTAINING PROTEIN 146"/>
    <property type="match status" value="1"/>
</dbReference>
<feature type="coiled-coil region" evidence="2">
    <location>
        <begin position="61"/>
        <end position="243"/>
    </location>
</feature>
<proteinExistence type="predicted"/>
<feature type="coiled-coil region" evidence="2">
    <location>
        <begin position="279"/>
        <end position="347"/>
    </location>
</feature>
<evidence type="ECO:0000256" key="2">
    <source>
        <dbReference type="SAM" id="Coils"/>
    </source>
</evidence>
<feature type="domain" description="Cilia- and flagella-associated protein 58 central coiled coil" evidence="4">
    <location>
        <begin position="385"/>
        <end position="661"/>
    </location>
</feature>
<dbReference type="AlphaFoldDB" id="A0AAD8Z103"/>
<name>A0AAD8Z103_9TELE</name>
<evidence type="ECO:0000259" key="4">
    <source>
        <dbReference type="Pfam" id="PF21771"/>
    </source>
</evidence>
<accession>A0AAD8Z103</accession>
<evidence type="ECO:0000313" key="5">
    <source>
        <dbReference type="EMBL" id="KAK1789548.1"/>
    </source>
</evidence>
<dbReference type="InterPro" id="IPR049270">
    <property type="entry name" value="CFAP58_CC"/>
</dbReference>
<protein>
    <recommendedName>
        <fullName evidence="4">Cilia- and flagella-associated protein 58 central coiled coil domain-containing protein</fullName>
    </recommendedName>
</protein>